<accession>A0ABS4VLJ2</accession>
<organism evidence="2 3">
    <name type="scientific">Pseudonocardia parietis</name>
    <dbReference type="NCBI Taxonomy" id="570936"/>
    <lineage>
        <taxon>Bacteria</taxon>
        <taxon>Bacillati</taxon>
        <taxon>Actinomycetota</taxon>
        <taxon>Actinomycetes</taxon>
        <taxon>Pseudonocardiales</taxon>
        <taxon>Pseudonocardiaceae</taxon>
        <taxon>Pseudonocardia</taxon>
    </lineage>
</organism>
<protein>
    <submittedName>
        <fullName evidence="2">Uncharacterized protein</fullName>
    </submittedName>
</protein>
<evidence type="ECO:0000313" key="3">
    <source>
        <dbReference type="Proteomes" id="UP001519295"/>
    </source>
</evidence>
<proteinExistence type="predicted"/>
<evidence type="ECO:0000256" key="1">
    <source>
        <dbReference type="SAM" id="MobiDB-lite"/>
    </source>
</evidence>
<dbReference type="RefSeq" id="WP_281071083.1">
    <property type="nucleotide sequence ID" value="NZ_JAGINU010000001.1"/>
</dbReference>
<feature type="region of interest" description="Disordered" evidence="1">
    <location>
        <begin position="1"/>
        <end position="29"/>
    </location>
</feature>
<comment type="caution">
    <text evidence="2">The sequence shown here is derived from an EMBL/GenBank/DDBJ whole genome shotgun (WGS) entry which is preliminary data.</text>
</comment>
<evidence type="ECO:0000313" key="2">
    <source>
        <dbReference type="EMBL" id="MBP2364783.1"/>
    </source>
</evidence>
<sequence>MEGPQVVGEDEEIAPPGIGPEELGDSGAGAQSVFEKINLFG</sequence>
<name>A0ABS4VLJ2_9PSEU</name>
<reference evidence="2 3" key="1">
    <citation type="submission" date="2021-03" db="EMBL/GenBank/DDBJ databases">
        <title>Sequencing the genomes of 1000 actinobacteria strains.</title>
        <authorList>
            <person name="Klenk H.-P."/>
        </authorList>
    </citation>
    <scope>NUCLEOTIDE SEQUENCE [LARGE SCALE GENOMIC DNA]</scope>
    <source>
        <strain evidence="2 3">DSM 45256</strain>
    </source>
</reference>
<dbReference type="Proteomes" id="UP001519295">
    <property type="component" value="Unassembled WGS sequence"/>
</dbReference>
<dbReference type="EMBL" id="JAGINU010000001">
    <property type="protein sequence ID" value="MBP2364783.1"/>
    <property type="molecule type" value="Genomic_DNA"/>
</dbReference>
<keyword evidence="3" id="KW-1185">Reference proteome</keyword>
<gene>
    <name evidence="2" type="ORF">JOF36_000479</name>
</gene>